<feature type="transmembrane region" description="Helical" evidence="1">
    <location>
        <begin position="12"/>
        <end position="34"/>
    </location>
</feature>
<evidence type="ECO:0000313" key="2">
    <source>
        <dbReference type="EMBL" id="MBB3062346.1"/>
    </source>
</evidence>
<name>A0A7W4WEZ0_9GAMM</name>
<evidence type="ECO:0000256" key="1">
    <source>
        <dbReference type="SAM" id="Phobius"/>
    </source>
</evidence>
<accession>A0A7W4WEZ0</accession>
<dbReference type="Proteomes" id="UP000535937">
    <property type="component" value="Unassembled WGS sequence"/>
</dbReference>
<evidence type="ECO:0000313" key="3">
    <source>
        <dbReference type="Proteomes" id="UP000535937"/>
    </source>
</evidence>
<gene>
    <name evidence="2" type="ORF">FHS09_003191</name>
</gene>
<organism evidence="2 3">
    <name type="scientific">Microbulbifer rhizosphaerae</name>
    <dbReference type="NCBI Taxonomy" id="1562603"/>
    <lineage>
        <taxon>Bacteria</taxon>
        <taxon>Pseudomonadati</taxon>
        <taxon>Pseudomonadota</taxon>
        <taxon>Gammaproteobacteria</taxon>
        <taxon>Cellvibrionales</taxon>
        <taxon>Microbulbiferaceae</taxon>
        <taxon>Microbulbifer</taxon>
    </lineage>
</organism>
<reference evidence="2 3" key="1">
    <citation type="submission" date="2020-08" db="EMBL/GenBank/DDBJ databases">
        <title>Genomic Encyclopedia of Type Strains, Phase III (KMG-III): the genomes of soil and plant-associated and newly described type strains.</title>
        <authorList>
            <person name="Whitman W."/>
        </authorList>
    </citation>
    <scope>NUCLEOTIDE SEQUENCE [LARGE SCALE GENOMIC DNA]</scope>
    <source>
        <strain evidence="2 3">CECT 8799</strain>
    </source>
</reference>
<keyword evidence="1" id="KW-0812">Transmembrane</keyword>
<proteinExistence type="predicted"/>
<dbReference type="EMBL" id="JACHWZ010000015">
    <property type="protein sequence ID" value="MBB3062346.1"/>
    <property type="molecule type" value="Genomic_DNA"/>
</dbReference>
<comment type="caution">
    <text evidence="2">The sequence shown here is derived from an EMBL/GenBank/DDBJ whole genome shotgun (WGS) entry which is preliminary data.</text>
</comment>
<keyword evidence="1" id="KW-0472">Membrane</keyword>
<dbReference type="AlphaFoldDB" id="A0A7W4WEZ0"/>
<sequence>MNLSTSSSERALFARIVLVILLGMGAALGLVRLFHTGTGITADAFLGRVLQAKAALPRITAEPQELVMFFGSSRVEAGFSPRQFDREMAARGLPVKSFNFGFGGLNPLFQDTLSRRIREQFERDERRLKIALIEFNPFQATVTRRNRAREAEETMQAILGTPQEFFPVLIRDPERGVRLFNIRYLRGGISAEAFTSFVAAGLAPPRPRTGIPEDEAAKARRRELNRILDQRFQEDYPDYRAKQWHYGWQGGGTIAEERSAETLALFDEFYATLRTEHKLDDDRLHRINTADIIELNFDPELVEAFIRIVKNFQAISDRVEVLMLPKNSRWIQNTPEATERLAAAVARIEEETGLRLRNDRELPAITPEMFVDTTHLARYTGGVAYTRHLVEELAPPEMEAAID</sequence>
<keyword evidence="3" id="KW-1185">Reference proteome</keyword>
<keyword evidence="1" id="KW-1133">Transmembrane helix</keyword>
<protein>
    <submittedName>
        <fullName evidence="2">Uncharacterized protein</fullName>
    </submittedName>
</protein>
<dbReference type="RefSeq" id="WP_183461573.1">
    <property type="nucleotide sequence ID" value="NZ_JACHWZ010000015.1"/>
</dbReference>